<feature type="domain" description="EamA" evidence="3">
    <location>
        <begin position="160"/>
        <end position="290"/>
    </location>
</feature>
<feature type="transmembrane region" description="Helical" evidence="2">
    <location>
        <begin position="190"/>
        <end position="207"/>
    </location>
</feature>
<sequence>MTRNGLGAGYMMSGNLAGALLMLLGMAAFALNDTIGKWLVADYGVAQVILLRSVAACLLMAPFFLRGKGVVARVRSAPRPGLQALRAICATAEVFCFYLSVFYMPLVDVMAFWMAAPIYVVAVSPLLLGERVSAKTWTAVGLGFAGVLILLAPSLQVSGLGVLFALLGTAAFAAMVILGRSLRETPDRDLVLFQLAAALVAGLLLAPFDWQPVRSAGDLGLLFLLGLVATGAHMLVTRSLKLADASVVAPLQYSLLVWGALLGFVVFGDVPATGMIAGAALIVGSGLIVLRRTQREDEAARSKAPAPDLTPTQDTAA</sequence>
<comment type="caution">
    <text evidence="4">The sequence shown here is derived from an EMBL/GenBank/DDBJ whole genome shotgun (WGS) entry which is preliminary data.</text>
</comment>
<feature type="region of interest" description="Disordered" evidence="1">
    <location>
        <begin position="297"/>
        <end position="317"/>
    </location>
</feature>
<name>A0ABQ1VLH7_9RHOB</name>
<keyword evidence="5" id="KW-1185">Reference proteome</keyword>
<feature type="transmembrane region" description="Helical" evidence="2">
    <location>
        <begin position="12"/>
        <end position="31"/>
    </location>
</feature>
<dbReference type="SUPFAM" id="SSF103481">
    <property type="entry name" value="Multidrug resistance efflux transporter EmrE"/>
    <property type="match status" value="2"/>
</dbReference>
<feature type="transmembrane region" description="Helical" evidence="2">
    <location>
        <begin position="273"/>
        <end position="290"/>
    </location>
</feature>
<feature type="transmembrane region" description="Helical" evidence="2">
    <location>
        <begin position="136"/>
        <end position="154"/>
    </location>
</feature>
<evidence type="ECO:0000259" key="3">
    <source>
        <dbReference type="Pfam" id="PF00892"/>
    </source>
</evidence>
<keyword evidence="2" id="KW-0472">Membrane</keyword>
<accession>A0ABQ1VLH7</accession>
<dbReference type="Pfam" id="PF00892">
    <property type="entry name" value="EamA"/>
    <property type="match status" value="2"/>
</dbReference>
<protein>
    <submittedName>
        <fullName evidence="4">DMT transporter permease</fullName>
    </submittedName>
</protein>
<evidence type="ECO:0000313" key="4">
    <source>
        <dbReference type="EMBL" id="GGF75798.1"/>
    </source>
</evidence>
<feature type="domain" description="EamA" evidence="3">
    <location>
        <begin position="17"/>
        <end position="151"/>
    </location>
</feature>
<dbReference type="EMBL" id="BMIV01000013">
    <property type="protein sequence ID" value="GGF75798.1"/>
    <property type="molecule type" value="Genomic_DNA"/>
</dbReference>
<evidence type="ECO:0000256" key="2">
    <source>
        <dbReference type="SAM" id="Phobius"/>
    </source>
</evidence>
<gene>
    <name evidence="4" type="ORF">GCM10011402_30640</name>
</gene>
<reference evidence="5" key="1">
    <citation type="journal article" date="2019" name="Int. J. Syst. Evol. Microbiol.">
        <title>The Global Catalogue of Microorganisms (GCM) 10K type strain sequencing project: providing services to taxonomists for standard genome sequencing and annotation.</title>
        <authorList>
            <consortium name="The Broad Institute Genomics Platform"/>
            <consortium name="The Broad Institute Genome Sequencing Center for Infectious Disease"/>
            <person name="Wu L."/>
            <person name="Ma J."/>
        </authorList>
    </citation>
    <scope>NUCLEOTIDE SEQUENCE [LARGE SCALE GENOMIC DNA]</scope>
    <source>
        <strain evidence="5">CGMCC 1.15419</strain>
    </source>
</reference>
<feature type="transmembrane region" description="Helical" evidence="2">
    <location>
        <begin position="219"/>
        <end position="236"/>
    </location>
</feature>
<dbReference type="PANTHER" id="PTHR22911">
    <property type="entry name" value="ACYL-MALONYL CONDENSING ENZYME-RELATED"/>
    <property type="match status" value="1"/>
</dbReference>
<dbReference type="PANTHER" id="PTHR22911:SF135">
    <property type="entry name" value="BLR4310 PROTEIN"/>
    <property type="match status" value="1"/>
</dbReference>
<feature type="transmembrane region" description="Helical" evidence="2">
    <location>
        <begin position="110"/>
        <end position="129"/>
    </location>
</feature>
<keyword evidence="2" id="KW-1133">Transmembrane helix</keyword>
<organism evidence="4 5">
    <name type="scientific">Paracoccus acridae</name>
    <dbReference type="NCBI Taxonomy" id="1795310"/>
    <lineage>
        <taxon>Bacteria</taxon>
        <taxon>Pseudomonadati</taxon>
        <taxon>Pseudomonadota</taxon>
        <taxon>Alphaproteobacteria</taxon>
        <taxon>Rhodobacterales</taxon>
        <taxon>Paracoccaceae</taxon>
        <taxon>Paracoccus</taxon>
    </lineage>
</organism>
<feature type="transmembrane region" description="Helical" evidence="2">
    <location>
        <begin position="248"/>
        <end position="267"/>
    </location>
</feature>
<evidence type="ECO:0000256" key="1">
    <source>
        <dbReference type="SAM" id="MobiDB-lite"/>
    </source>
</evidence>
<evidence type="ECO:0000313" key="5">
    <source>
        <dbReference type="Proteomes" id="UP000640509"/>
    </source>
</evidence>
<dbReference type="Proteomes" id="UP000640509">
    <property type="component" value="Unassembled WGS sequence"/>
</dbReference>
<dbReference type="InterPro" id="IPR037185">
    <property type="entry name" value="EmrE-like"/>
</dbReference>
<dbReference type="InterPro" id="IPR000620">
    <property type="entry name" value="EamA_dom"/>
</dbReference>
<feature type="transmembrane region" description="Helical" evidence="2">
    <location>
        <begin position="43"/>
        <end position="65"/>
    </location>
</feature>
<proteinExistence type="predicted"/>
<feature type="transmembrane region" description="Helical" evidence="2">
    <location>
        <begin position="85"/>
        <end position="104"/>
    </location>
</feature>
<keyword evidence="2" id="KW-0812">Transmembrane</keyword>
<feature type="transmembrane region" description="Helical" evidence="2">
    <location>
        <begin position="160"/>
        <end position="178"/>
    </location>
</feature>